<reference evidence="10 11" key="2">
    <citation type="submission" date="2019-01" db="EMBL/GenBank/DDBJ databases">
        <title>Tautonia sociabilis, a novel thermotolerant planctomycete of Isosphaeraceae family, isolated from a 4000 m deep subterranean habitat.</title>
        <authorList>
            <person name="Kovaleva O.L."/>
            <person name="Elcheninov A.G."/>
            <person name="Van Heerden E."/>
            <person name="Toshchakov S.V."/>
            <person name="Novikov A."/>
            <person name="Bonch-Osmolovskaya E.A."/>
            <person name="Kublanov I.V."/>
        </authorList>
    </citation>
    <scope>NUCLEOTIDE SEQUENCE [LARGE SCALE GENOMIC DNA]</scope>
    <source>
        <strain evidence="10 11">GM2012</strain>
    </source>
</reference>
<keyword evidence="11" id="KW-1185">Reference proteome</keyword>
<dbReference type="InterPro" id="IPR018584">
    <property type="entry name" value="GT87"/>
</dbReference>
<accession>A0A432MMW0</accession>
<evidence type="ECO:0000256" key="9">
    <source>
        <dbReference type="SAM" id="Phobius"/>
    </source>
</evidence>
<feature type="transmembrane region" description="Helical" evidence="9">
    <location>
        <begin position="201"/>
        <end position="221"/>
    </location>
</feature>
<feature type="transmembrane region" description="Helical" evidence="9">
    <location>
        <begin position="20"/>
        <end position="39"/>
    </location>
</feature>
<evidence type="ECO:0000313" key="10">
    <source>
        <dbReference type="EMBL" id="RUL88435.1"/>
    </source>
</evidence>
<dbReference type="GO" id="GO:0016758">
    <property type="term" value="F:hexosyltransferase activity"/>
    <property type="evidence" value="ECO:0007669"/>
    <property type="project" value="InterPro"/>
</dbReference>
<evidence type="ECO:0000256" key="5">
    <source>
        <dbReference type="ARBA" id="ARBA00022989"/>
    </source>
</evidence>
<evidence type="ECO:0000256" key="3">
    <source>
        <dbReference type="ARBA" id="ARBA00022679"/>
    </source>
</evidence>
<organism evidence="10 11">
    <name type="scientific">Tautonia sociabilis</name>
    <dbReference type="NCBI Taxonomy" id="2080755"/>
    <lineage>
        <taxon>Bacteria</taxon>
        <taxon>Pseudomonadati</taxon>
        <taxon>Planctomycetota</taxon>
        <taxon>Planctomycetia</taxon>
        <taxon>Isosphaerales</taxon>
        <taxon>Isosphaeraceae</taxon>
        <taxon>Tautonia</taxon>
    </lineage>
</organism>
<feature type="transmembrane region" description="Helical" evidence="9">
    <location>
        <begin position="321"/>
        <end position="336"/>
    </location>
</feature>
<feature type="region of interest" description="Disordered" evidence="8">
    <location>
        <begin position="431"/>
        <end position="460"/>
    </location>
</feature>
<dbReference type="RefSeq" id="WP_126724572.1">
    <property type="nucleotide sequence ID" value="NZ_RYZH01000010.1"/>
</dbReference>
<evidence type="ECO:0000256" key="7">
    <source>
        <dbReference type="ARBA" id="ARBA00024033"/>
    </source>
</evidence>
<feature type="transmembrane region" description="Helical" evidence="9">
    <location>
        <begin position="147"/>
        <end position="163"/>
    </location>
</feature>
<evidence type="ECO:0000256" key="4">
    <source>
        <dbReference type="ARBA" id="ARBA00022692"/>
    </source>
</evidence>
<evidence type="ECO:0000256" key="2">
    <source>
        <dbReference type="ARBA" id="ARBA00022475"/>
    </source>
</evidence>
<evidence type="ECO:0000256" key="8">
    <source>
        <dbReference type="SAM" id="MobiDB-lite"/>
    </source>
</evidence>
<keyword evidence="2" id="KW-1003">Cell membrane</keyword>
<sequence length="460" mass="51231">MPPAPPSGAPSLDTDRQSRRAVWIALAVVILCAAGVYSLKAAEERSAIIRWLHQVEELQQGVNIWDKYMFPNPPIFPLTLYPLTAMPPLAASLVWYFLKAGLTVLSVIFCFRMARGPGDQRPVPAWAQFLVILLSFRPILSDLHHGNNNLIILFLIVGALYAWRRGYDVLAGLSLGLAIAYKVTPALFVPYFLYKRSYRTAGASLLGLGLFLLVVPSLVLGPEFNGECLHMWWHRMLRPFVVEHEVGELEINQSMAGVLMRYFTEQRTGEGRYMTMFSGLHFYAMNPDVVVYAIKALAVGMVGLLALLCRTNAKRRDDPRLLGEFSLVVLTMLIVSERSWKHHYVTVLLPYTFLIFRLWAYPVGPKLRNALAACVGLSALLMLTTSSEVGGLFRDGTGHKLALYYGMFFWSGVALYVATALVVWRERSSPPVGEANDRPGSPPTPHLAMGTTRTMSTPSP</sequence>
<feature type="transmembrane region" description="Helical" evidence="9">
    <location>
        <begin position="367"/>
        <end position="383"/>
    </location>
</feature>
<dbReference type="Pfam" id="PF09594">
    <property type="entry name" value="GT87"/>
    <property type="match status" value="1"/>
</dbReference>
<dbReference type="EMBL" id="RYZH01000010">
    <property type="protein sequence ID" value="RUL88435.1"/>
    <property type="molecule type" value="Genomic_DNA"/>
</dbReference>
<evidence type="ECO:0000313" key="11">
    <source>
        <dbReference type="Proteomes" id="UP000280296"/>
    </source>
</evidence>
<keyword evidence="6 9" id="KW-0472">Membrane</keyword>
<feature type="transmembrane region" description="Helical" evidence="9">
    <location>
        <begin position="289"/>
        <end position="309"/>
    </location>
</feature>
<proteinExistence type="inferred from homology"/>
<feature type="transmembrane region" description="Helical" evidence="9">
    <location>
        <begin position="342"/>
        <end position="360"/>
    </location>
</feature>
<gene>
    <name evidence="10" type="ORF">TsocGM_06885</name>
</gene>
<feature type="transmembrane region" description="Helical" evidence="9">
    <location>
        <begin position="93"/>
        <end position="111"/>
    </location>
</feature>
<comment type="caution">
    <text evidence="10">The sequence shown here is derived from an EMBL/GenBank/DDBJ whole genome shotgun (WGS) entry which is preliminary data.</text>
</comment>
<reference evidence="10 11" key="1">
    <citation type="submission" date="2018-12" db="EMBL/GenBank/DDBJ databases">
        <authorList>
            <person name="Toschakov S.V."/>
        </authorList>
    </citation>
    <scope>NUCLEOTIDE SEQUENCE [LARGE SCALE GENOMIC DNA]</scope>
    <source>
        <strain evidence="10 11">GM2012</strain>
    </source>
</reference>
<keyword evidence="5 9" id="KW-1133">Transmembrane helix</keyword>
<feature type="transmembrane region" description="Helical" evidence="9">
    <location>
        <begin position="169"/>
        <end position="194"/>
    </location>
</feature>
<protein>
    <submittedName>
        <fullName evidence="10">DUF2029 domain-containing protein</fullName>
    </submittedName>
</protein>
<keyword evidence="4 9" id="KW-0812">Transmembrane</keyword>
<keyword evidence="3" id="KW-0808">Transferase</keyword>
<evidence type="ECO:0000256" key="1">
    <source>
        <dbReference type="ARBA" id="ARBA00004651"/>
    </source>
</evidence>
<dbReference type="AlphaFoldDB" id="A0A432MMW0"/>
<evidence type="ECO:0000256" key="6">
    <source>
        <dbReference type="ARBA" id="ARBA00023136"/>
    </source>
</evidence>
<dbReference type="Proteomes" id="UP000280296">
    <property type="component" value="Unassembled WGS sequence"/>
</dbReference>
<comment type="subcellular location">
    <subcellularLocation>
        <location evidence="1">Cell membrane</location>
        <topology evidence="1">Multi-pass membrane protein</topology>
    </subcellularLocation>
</comment>
<feature type="transmembrane region" description="Helical" evidence="9">
    <location>
        <begin position="403"/>
        <end position="424"/>
    </location>
</feature>
<feature type="compositionally biased region" description="Polar residues" evidence="8">
    <location>
        <begin position="451"/>
        <end position="460"/>
    </location>
</feature>
<dbReference type="OrthoDB" id="9774600at2"/>
<comment type="similarity">
    <text evidence="7">Belongs to the glycosyltransferase 87 family.</text>
</comment>
<dbReference type="GO" id="GO:0005886">
    <property type="term" value="C:plasma membrane"/>
    <property type="evidence" value="ECO:0007669"/>
    <property type="project" value="UniProtKB-SubCell"/>
</dbReference>
<name>A0A432MMW0_9BACT</name>